<feature type="chain" id="PRO_5041405695" description="Vel1p" evidence="6">
    <location>
        <begin position="20"/>
        <end position="210"/>
    </location>
</feature>
<name>A0AA35J3M2_SACUV</name>
<accession>A0AA35J3M2</accession>
<dbReference type="GO" id="GO:0005829">
    <property type="term" value="C:cytosol"/>
    <property type="evidence" value="ECO:0007669"/>
    <property type="project" value="UniProtKB-SubCell"/>
</dbReference>
<keyword evidence="3" id="KW-0963">Cytoplasm</keyword>
<reference evidence="7" key="1">
    <citation type="submission" date="2022-10" db="EMBL/GenBank/DDBJ databases">
        <authorList>
            <person name="Byrne P K."/>
        </authorList>
    </citation>
    <scope>NUCLEOTIDE SEQUENCE</scope>
    <source>
        <strain evidence="7">CBS7001</strain>
    </source>
</reference>
<evidence type="ECO:0000256" key="4">
    <source>
        <dbReference type="ARBA" id="ARBA00022729"/>
    </source>
</evidence>
<evidence type="ECO:0000313" key="7">
    <source>
        <dbReference type="EMBL" id="CAI4047670.1"/>
    </source>
</evidence>
<comment type="subcellular location">
    <subcellularLocation>
        <location evidence="1">Cytoplasm</location>
        <location evidence="1">Cytosol</location>
    </subcellularLocation>
</comment>
<feature type="signal peptide" evidence="6">
    <location>
        <begin position="1"/>
        <end position="19"/>
    </location>
</feature>
<dbReference type="InterPro" id="IPR019435">
    <property type="entry name" value="Vel1-like"/>
</dbReference>
<evidence type="ECO:0000256" key="1">
    <source>
        <dbReference type="ARBA" id="ARBA00004514"/>
    </source>
</evidence>
<evidence type="ECO:0000256" key="2">
    <source>
        <dbReference type="ARBA" id="ARBA00010293"/>
    </source>
</evidence>
<protein>
    <recommendedName>
        <fullName evidence="9">Vel1p</fullName>
    </recommendedName>
</protein>
<evidence type="ECO:0008006" key="9">
    <source>
        <dbReference type="Google" id="ProtNLM"/>
    </source>
</evidence>
<dbReference type="Proteomes" id="UP001162090">
    <property type="component" value="Chromosome 13"/>
</dbReference>
<organism evidence="7 8">
    <name type="scientific">Saccharomyces uvarum</name>
    <name type="common">Yeast</name>
    <name type="synonym">Saccharomyces bayanus var. uvarum</name>
    <dbReference type="NCBI Taxonomy" id="230603"/>
    <lineage>
        <taxon>Eukaryota</taxon>
        <taxon>Fungi</taxon>
        <taxon>Dikarya</taxon>
        <taxon>Ascomycota</taxon>
        <taxon>Saccharomycotina</taxon>
        <taxon>Saccharomycetes</taxon>
        <taxon>Saccharomycetales</taxon>
        <taxon>Saccharomycetaceae</taxon>
        <taxon>Saccharomyces</taxon>
    </lineage>
</organism>
<comment type="similarity">
    <text evidence="2">Belongs to the VEL1 family.</text>
</comment>
<dbReference type="EMBL" id="OX365924">
    <property type="protein sequence ID" value="CAI4047670.1"/>
    <property type="molecule type" value="Genomic_DNA"/>
</dbReference>
<dbReference type="Pfam" id="PF10339">
    <property type="entry name" value="Vel1p"/>
    <property type="match status" value="1"/>
</dbReference>
<evidence type="ECO:0000256" key="6">
    <source>
        <dbReference type="SAM" id="SignalP"/>
    </source>
</evidence>
<sequence length="210" mass="22552">MSLSSIVTFLSVLISITAAVRFDLTNVTCAGLHGPHCGIYVIEVVGENGTFLGQSSFVGADSLTETAGVAWARYLGQETKFLPKLTTFATNETKNFSPLIFTTNTYTCNPQSIGDAMVPYANTVSNEIEFNSWADTGYNASTLVGLINQLLNSTDYGVQVASCYPGFASVLLNTPTVNIFGKDDALPNFCSPIKLKAVCPPEAGFVYFFF</sequence>
<evidence type="ECO:0000313" key="8">
    <source>
        <dbReference type="Proteomes" id="UP001162090"/>
    </source>
</evidence>
<evidence type="ECO:0000256" key="5">
    <source>
        <dbReference type="ARBA" id="ARBA00022833"/>
    </source>
</evidence>
<evidence type="ECO:0000256" key="3">
    <source>
        <dbReference type="ARBA" id="ARBA00022490"/>
    </source>
</evidence>
<keyword evidence="4 6" id="KW-0732">Signal</keyword>
<proteinExistence type="inferred from homology"/>
<dbReference type="AlphaFoldDB" id="A0AA35J3M2"/>
<gene>
    <name evidence="7" type="primary">SUVC13G0030</name>
    <name evidence="7" type="ORF">SUVC_13G0030</name>
</gene>
<keyword evidence="5" id="KW-0862">Zinc</keyword>